<evidence type="ECO:0000256" key="1">
    <source>
        <dbReference type="SAM" id="MobiDB-lite"/>
    </source>
</evidence>
<comment type="caution">
    <text evidence="2">The sequence shown here is derived from an EMBL/GenBank/DDBJ whole genome shotgun (WGS) entry which is preliminary data.</text>
</comment>
<name>A0A150PF84_SORCE</name>
<organism evidence="2 3">
    <name type="scientific">Sorangium cellulosum</name>
    <name type="common">Polyangium cellulosum</name>
    <dbReference type="NCBI Taxonomy" id="56"/>
    <lineage>
        <taxon>Bacteria</taxon>
        <taxon>Pseudomonadati</taxon>
        <taxon>Myxococcota</taxon>
        <taxon>Polyangia</taxon>
        <taxon>Polyangiales</taxon>
        <taxon>Polyangiaceae</taxon>
        <taxon>Sorangium</taxon>
    </lineage>
</organism>
<dbReference type="PROSITE" id="PS51257">
    <property type="entry name" value="PROKAR_LIPOPROTEIN"/>
    <property type="match status" value="1"/>
</dbReference>
<accession>A0A150PF84</accession>
<feature type="region of interest" description="Disordered" evidence="1">
    <location>
        <begin position="37"/>
        <end position="110"/>
    </location>
</feature>
<protein>
    <submittedName>
        <fullName evidence="2">Uncharacterized protein</fullName>
    </submittedName>
</protein>
<gene>
    <name evidence="2" type="ORF">BE04_25860</name>
</gene>
<evidence type="ECO:0000313" key="3">
    <source>
        <dbReference type="Proteomes" id="UP000075604"/>
    </source>
</evidence>
<proteinExistence type="predicted"/>
<evidence type="ECO:0000313" key="2">
    <source>
        <dbReference type="EMBL" id="KYF54343.1"/>
    </source>
</evidence>
<dbReference type="Proteomes" id="UP000075604">
    <property type="component" value="Unassembled WGS sequence"/>
</dbReference>
<sequence length="259" mass="27597">MNARRALLLIVAILVWSLAACNWTIGDCYPVGERTSGAGAGPGSEPRPVYTSAGSGDFGAEPPDGPYDGSGRKIACNEWELEDEEERPSDSSETSTTYSPEGPRDQCPGAGDVVGAGATFLSCSGACSSKCPKPGMAHFVWIDFESSSFPFVTIVPDDGTGKAGGWQQAKANLKFKHISSGGTSEWYCAITIKMPLRTELMGEIDSLRAAELSEEITEEVGQLMDYNLPPGIFCHRFRLGVEAAFKLKYKGLGASVTHP</sequence>
<reference evidence="2 3" key="1">
    <citation type="submission" date="2014-02" db="EMBL/GenBank/DDBJ databases">
        <title>The small core and large imbalanced accessory genome model reveals a collaborative survival strategy of Sorangium cellulosum strains in nature.</title>
        <authorList>
            <person name="Han K."/>
            <person name="Peng R."/>
            <person name="Blom J."/>
            <person name="Li Y.-Z."/>
        </authorList>
    </citation>
    <scope>NUCLEOTIDE SEQUENCE [LARGE SCALE GENOMIC DNA]</scope>
    <source>
        <strain evidence="2 3">So0157-18</strain>
    </source>
</reference>
<dbReference type="EMBL" id="JELX01002771">
    <property type="protein sequence ID" value="KYF54343.1"/>
    <property type="molecule type" value="Genomic_DNA"/>
</dbReference>
<dbReference type="AlphaFoldDB" id="A0A150PF84"/>